<evidence type="ECO:0000313" key="1">
    <source>
        <dbReference type="EMBL" id="TLG72065.1"/>
    </source>
</evidence>
<proteinExistence type="predicted"/>
<dbReference type="InParanoid" id="A0A5R8Q8W8"/>
<gene>
    <name evidence="1" type="ORF">FEZ08_09535</name>
</gene>
<comment type="caution">
    <text evidence="1">The sequence shown here is derived from an EMBL/GenBank/DDBJ whole genome shotgun (WGS) entry which is preliminary data.</text>
</comment>
<reference evidence="1 2" key="1">
    <citation type="submission" date="2019-05" db="EMBL/GenBank/DDBJ databases">
        <title>Culicoidintestinum kansasii gen. nov., sp. nov. from the gastrointestinal tract of the biting midge, Culicoides sonorensis.</title>
        <authorList>
            <person name="Neupane S."/>
            <person name="Ghosh A."/>
            <person name="Gunther S."/>
            <person name="Martin K."/>
            <person name="Zurek L."/>
        </authorList>
    </citation>
    <scope>NUCLEOTIDE SEQUENCE [LARGE SCALE GENOMIC DNA]</scope>
    <source>
        <strain evidence="1 2">CS-1</strain>
    </source>
</reference>
<accession>A0A5R8Q8W8</accession>
<organism evidence="1 2">
    <name type="scientific">Culicoidibacter larvae</name>
    <dbReference type="NCBI Taxonomy" id="2579976"/>
    <lineage>
        <taxon>Bacteria</taxon>
        <taxon>Bacillati</taxon>
        <taxon>Bacillota</taxon>
        <taxon>Culicoidibacteria</taxon>
        <taxon>Culicoidibacterales</taxon>
        <taxon>Culicoidibacteraceae</taxon>
        <taxon>Culicoidibacter</taxon>
    </lineage>
</organism>
<name>A0A5R8Q8W8_9FIRM</name>
<keyword evidence="2" id="KW-1185">Reference proteome</keyword>
<evidence type="ECO:0000313" key="2">
    <source>
        <dbReference type="Proteomes" id="UP000306912"/>
    </source>
</evidence>
<sequence length="73" mass="8483">MKPSKLLQNINPDCIQFRKEINYYVTGQHLGEIPISKEVVYCKDNEYNKGFMFSGKGFDFSKKVVISSAWKMI</sequence>
<dbReference type="Proteomes" id="UP000306912">
    <property type="component" value="Unassembled WGS sequence"/>
</dbReference>
<dbReference type="EMBL" id="VBWP01000009">
    <property type="protein sequence ID" value="TLG72065.1"/>
    <property type="molecule type" value="Genomic_DNA"/>
</dbReference>
<dbReference type="RefSeq" id="WP_138191771.1">
    <property type="nucleotide sequence ID" value="NZ_VBWP01000009.1"/>
</dbReference>
<dbReference type="AlphaFoldDB" id="A0A5R8Q8W8"/>
<protein>
    <submittedName>
        <fullName evidence="1">Uncharacterized protein</fullName>
    </submittedName>
</protein>